<evidence type="ECO:0000256" key="1">
    <source>
        <dbReference type="ARBA" id="ARBA00023125"/>
    </source>
</evidence>
<sequence>MTKSIQERLIELSLNEEWHNFFCPFQQNMYYIPYPHMIRKCYGLSINERNVLLDILCHLGENEVAFPSLETIACNLGISESTVKSAITSLEEKGFIKTVRKRGHVNRYRIDQLESNPYIALSETVHYFLKNYQPKSVNKSLVRSVISTIINGDSYDAYANRIRKAYTSTDEFFPDVLYDTLSALMMEIRGKLKDEKDTEVSLPIYSDYCHYFNLYLESIGFDDGDEYDWEEFLNTENEEDSTQDQ</sequence>
<keyword evidence="1" id="KW-0238">DNA-binding</keyword>
<organism evidence="2 3">
    <name type="scientific">Paenibacillus alvei</name>
    <name type="common">Bacillus alvei</name>
    <dbReference type="NCBI Taxonomy" id="44250"/>
    <lineage>
        <taxon>Bacteria</taxon>
        <taxon>Bacillati</taxon>
        <taxon>Bacillota</taxon>
        <taxon>Bacilli</taxon>
        <taxon>Bacillales</taxon>
        <taxon>Paenibacillaceae</taxon>
        <taxon>Paenibacillus</taxon>
    </lineage>
</organism>
<dbReference type="Pfam" id="PF13730">
    <property type="entry name" value="HTH_36"/>
    <property type="match status" value="1"/>
</dbReference>
<keyword evidence="3" id="KW-1185">Reference proteome</keyword>
<dbReference type="GeneID" id="94491945"/>
<protein>
    <submittedName>
        <fullName evidence="2">Helix-turn-helix domain-containing protein</fullName>
    </submittedName>
</protein>
<dbReference type="InterPro" id="IPR036388">
    <property type="entry name" value="WH-like_DNA-bd_sf"/>
</dbReference>
<dbReference type="EMBL" id="JAMDNP010000140">
    <property type="protein sequence ID" value="MCY9764951.1"/>
    <property type="molecule type" value="Genomic_DNA"/>
</dbReference>
<dbReference type="Gene3D" id="1.10.10.10">
    <property type="entry name" value="Winged helix-like DNA-binding domain superfamily/Winged helix DNA-binding domain"/>
    <property type="match status" value="1"/>
</dbReference>
<accession>A0ABT4H7J2</accession>
<dbReference type="CDD" id="cd00090">
    <property type="entry name" value="HTH_ARSR"/>
    <property type="match status" value="1"/>
</dbReference>
<dbReference type="SUPFAM" id="SSF46785">
    <property type="entry name" value="Winged helix' DNA-binding domain"/>
    <property type="match status" value="1"/>
</dbReference>
<comment type="caution">
    <text evidence="2">The sequence shown here is derived from an EMBL/GenBank/DDBJ whole genome shotgun (WGS) entry which is preliminary data.</text>
</comment>
<dbReference type="InterPro" id="IPR036390">
    <property type="entry name" value="WH_DNA-bd_sf"/>
</dbReference>
<dbReference type="Proteomes" id="UP001527181">
    <property type="component" value="Unassembled WGS sequence"/>
</dbReference>
<gene>
    <name evidence="2" type="ORF">M5X12_31120</name>
</gene>
<dbReference type="InterPro" id="IPR011991">
    <property type="entry name" value="ArsR-like_HTH"/>
</dbReference>
<evidence type="ECO:0000313" key="3">
    <source>
        <dbReference type="Proteomes" id="UP001527181"/>
    </source>
</evidence>
<name>A0ABT4H7J2_PAEAL</name>
<dbReference type="RefSeq" id="WP_005551665.1">
    <property type="nucleotide sequence ID" value="NZ_JAMDNK010000066.1"/>
</dbReference>
<proteinExistence type="predicted"/>
<reference evidence="2 3" key="1">
    <citation type="submission" date="2022-05" db="EMBL/GenBank/DDBJ databases">
        <title>Genome Sequencing of Bee-Associated Microbes.</title>
        <authorList>
            <person name="Dunlap C."/>
        </authorList>
    </citation>
    <scope>NUCLEOTIDE SEQUENCE [LARGE SCALE GENOMIC DNA]</scope>
    <source>
        <strain evidence="2 3">NRRL B-04010</strain>
    </source>
</reference>
<evidence type="ECO:0000313" key="2">
    <source>
        <dbReference type="EMBL" id="MCY9764951.1"/>
    </source>
</evidence>